<dbReference type="InterPro" id="IPR003812">
    <property type="entry name" value="Fido"/>
</dbReference>
<dbReference type="PANTHER" id="PTHR13504:SF38">
    <property type="entry name" value="FIDO DOMAIN-CONTAINING PROTEIN"/>
    <property type="match status" value="1"/>
</dbReference>
<dbReference type="Gene3D" id="1.10.3290.10">
    <property type="entry name" value="Fido-like domain"/>
    <property type="match status" value="1"/>
</dbReference>
<organism evidence="4 5">
    <name type="scientific">Candidatus Nomurabacteria bacterium RIFCSPHIGHO2_01_FULL_40_24b</name>
    <dbReference type="NCBI Taxonomy" id="1801739"/>
    <lineage>
        <taxon>Bacteria</taxon>
        <taxon>Candidatus Nomuraibacteriota</taxon>
    </lineage>
</organism>
<sequence length="350" mass="40507">MNRYNKRIKNIPKNIWSLINQIDELKGQWVGGAEMNPQALLRLKRSVLVTSTGASTRIEGAKLSDQDIEKMMRGLSMQKFADRDKQEVRGYYELLENVFNSYGKVPFSESSIQHLHKELLKYVEKDKLHRGNYKKTENRVEMVNKAGKSVGVLFDTTPAWLTPKEMQELVEWTQAEIASEENHPLLIIGNFLVEFLNIHPFQDGNGRLSRILTNLLMLRAGHMYVPYVSHEKLIEDNKAEYYLALRKSQKTFKKNTPNITPWLEFFFSILLMQARQAINLLSKENIDKLLSPKQLLVWKYLEKVAEATPGEISQKTKVARPTVSQALDTLLRLKKVERLGQGRTTRYSKK</sequence>
<gene>
    <name evidence="4" type="ORF">A2647_03360</name>
</gene>
<dbReference type="InterPro" id="IPR036390">
    <property type="entry name" value="WH_DNA-bd_sf"/>
</dbReference>
<keyword evidence="2" id="KW-0547">Nucleotide-binding</keyword>
<reference evidence="4 5" key="1">
    <citation type="journal article" date="2016" name="Nat. Commun.">
        <title>Thousands of microbial genomes shed light on interconnected biogeochemical processes in an aquifer system.</title>
        <authorList>
            <person name="Anantharaman K."/>
            <person name="Brown C.T."/>
            <person name="Hug L.A."/>
            <person name="Sharon I."/>
            <person name="Castelle C.J."/>
            <person name="Probst A.J."/>
            <person name="Thomas B.C."/>
            <person name="Singh A."/>
            <person name="Wilkins M.J."/>
            <person name="Karaoz U."/>
            <person name="Brodie E.L."/>
            <person name="Williams K.H."/>
            <person name="Hubbard S.S."/>
            <person name="Banfield J.F."/>
        </authorList>
    </citation>
    <scope>NUCLEOTIDE SEQUENCE [LARGE SCALE GENOMIC DNA]</scope>
</reference>
<dbReference type="CDD" id="cd00090">
    <property type="entry name" value="HTH_ARSR"/>
    <property type="match status" value="1"/>
</dbReference>
<dbReference type="SUPFAM" id="SSF140931">
    <property type="entry name" value="Fic-like"/>
    <property type="match status" value="1"/>
</dbReference>
<dbReference type="InterPro" id="IPR040198">
    <property type="entry name" value="Fido_containing"/>
</dbReference>
<feature type="active site" evidence="1">
    <location>
        <position position="199"/>
    </location>
</feature>
<dbReference type="EMBL" id="MFTP01000003">
    <property type="protein sequence ID" value="OGI66182.1"/>
    <property type="molecule type" value="Genomic_DNA"/>
</dbReference>
<evidence type="ECO:0000313" key="4">
    <source>
        <dbReference type="EMBL" id="OGI66182.1"/>
    </source>
</evidence>
<dbReference type="GO" id="GO:0005524">
    <property type="term" value="F:ATP binding"/>
    <property type="evidence" value="ECO:0007669"/>
    <property type="project" value="UniProtKB-KW"/>
</dbReference>
<evidence type="ECO:0000313" key="5">
    <source>
        <dbReference type="Proteomes" id="UP000177370"/>
    </source>
</evidence>
<evidence type="ECO:0000259" key="3">
    <source>
        <dbReference type="PROSITE" id="PS51459"/>
    </source>
</evidence>
<evidence type="ECO:0000256" key="1">
    <source>
        <dbReference type="PIRSR" id="PIRSR640198-1"/>
    </source>
</evidence>
<keyword evidence="2" id="KW-0067">ATP-binding</keyword>
<comment type="caution">
    <text evidence="4">The sequence shown here is derived from an EMBL/GenBank/DDBJ whole genome shotgun (WGS) entry which is preliminary data.</text>
</comment>
<evidence type="ECO:0000256" key="2">
    <source>
        <dbReference type="PIRSR" id="PIRSR640198-2"/>
    </source>
</evidence>
<dbReference type="Pfam" id="PF02661">
    <property type="entry name" value="Fic"/>
    <property type="match status" value="1"/>
</dbReference>
<dbReference type="SUPFAM" id="SSF46785">
    <property type="entry name" value="Winged helix' DNA-binding domain"/>
    <property type="match status" value="1"/>
</dbReference>
<dbReference type="InterPro" id="IPR036597">
    <property type="entry name" value="Fido-like_dom_sf"/>
</dbReference>
<dbReference type="Proteomes" id="UP000177370">
    <property type="component" value="Unassembled WGS sequence"/>
</dbReference>
<accession>A0A1F6V996</accession>
<feature type="binding site" evidence="2">
    <location>
        <begin position="241"/>
        <end position="242"/>
    </location>
    <ligand>
        <name>ATP</name>
        <dbReference type="ChEBI" id="CHEBI:30616"/>
    </ligand>
</feature>
<name>A0A1F6V996_9BACT</name>
<dbReference type="Gene3D" id="1.10.10.10">
    <property type="entry name" value="Winged helix-like DNA-binding domain superfamily/Winged helix DNA-binding domain"/>
    <property type="match status" value="1"/>
</dbReference>
<dbReference type="PANTHER" id="PTHR13504">
    <property type="entry name" value="FIDO DOMAIN-CONTAINING PROTEIN DDB_G0283145"/>
    <property type="match status" value="1"/>
</dbReference>
<proteinExistence type="predicted"/>
<protein>
    <recommendedName>
        <fullName evidence="3">Fido domain-containing protein</fullName>
    </recommendedName>
</protein>
<dbReference type="PROSITE" id="PS51459">
    <property type="entry name" value="FIDO"/>
    <property type="match status" value="1"/>
</dbReference>
<dbReference type="InterPro" id="IPR036388">
    <property type="entry name" value="WH-like_DNA-bd_sf"/>
</dbReference>
<feature type="binding site" evidence="2">
    <location>
        <begin position="203"/>
        <end position="210"/>
    </location>
    <ligand>
        <name>ATP</name>
        <dbReference type="ChEBI" id="CHEBI:30616"/>
    </ligand>
</feature>
<dbReference type="InterPro" id="IPR011991">
    <property type="entry name" value="ArsR-like_HTH"/>
</dbReference>
<feature type="domain" description="Fido" evidence="3">
    <location>
        <begin position="107"/>
        <end position="268"/>
    </location>
</feature>
<dbReference type="AlphaFoldDB" id="A0A1F6V996"/>